<protein>
    <submittedName>
        <fullName evidence="2">Uncharacterized protein</fullName>
    </submittedName>
</protein>
<sequence length="281" mass="32564">MNIQLVKFLQWYSLVDDISGFLNEFWEDVVNLLIALSTIAAAIGTIIAAHATRKAAKSASEATDVSKMSVDIAAKSAEVWKKQMSLEIELKEAKELKVSLNTWHRCYLNKAYIPEETDFFIFVELLYQRIETGYKKDELELNLKNYIDRLNQDWMAFEAACDKASFVGHNFNHRVMLLRRHREHVNAVKVLIMHCSLPDKVNLIPQDKKISIVSTVYFNKNGETHPDMHTVHFVNNPYGDINDVDEKIKISFHDDLYNWWMGMNLIIEGEINRIKSEIKDV</sequence>
<dbReference type="RefSeq" id="WP_087820842.1">
    <property type="nucleotide sequence ID" value="NZ_FYAH01000003.1"/>
</dbReference>
<gene>
    <name evidence="2" type="ORF">PAQU9191_02067</name>
</gene>
<evidence type="ECO:0000256" key="1">
    <source>
        <dbReference type="SAM" id="Phobius"/>
    </source>
</evidence>
<keyword evidence="3" id="KW-1185">Reference proteome</keyword>
<feature type="transmembrane region" description="Helical" evidence="1">
    <location>
        <begin position="29"/>
        <end position="49"/>
    </location>
</feature>
<evidence type="ECO:0000313" key="2">
    <source>
        <dbReference type="EMBL" id="SMY16827.1"/>
    </source>
</evidence>
<dbReference type="Proteomes" id="UP000196485">
    <property type="component" value="Unassembled WGS sequence"/>
</dbReference>
<organism evidence="2 3">
    <name type="scientific">Photobacterium aquimaris</name>
    <dbReference type="NCBI Taxonomy" id="512643"/>
    <lineage>
        <taxon>Bacteria</taxon>
        <taxon>Pseudomonadati</taxon>
        <taxon>Pseudomonadota</taxon>
        <taxon>Gammaproteobacteria</taxon>
        <taxon>Vibrionales</taxon>
        <taxon>Vibrionaceae</taxon>
        <taxon>Photobacterium</taxon>
    </lineage>
</organism>
<keyword evidence="1" id="KW-0812">Transmembrane</keyword>
<evidence type="ECO:0000313" key="3">
    <source>
        <dbReference type="Proteomes" id="UP000196485"/>
    </source>
</evidence>
<accession>A0A1Y6L0H9</accession>
<dbReference type="AlphaFoldDB" id="A0A1Y6L0H9"/>
<keyword evidence="1" id="KW-1133">Transmembrane helix</keyword>
<dbReference type="EMBL" id="FYAH01000003">
    <property type="protein sequence ID" value="SMY16827.1"/>
    <property type="molecule type" value="Genomic_DNA"/>
</dbReference>
<reference evidence="3" key="1">
    <citation type="submission" date="2017-06" db="EMBL/GenBank/DDBJ databases">
        <authorList>
            <person name="Rodrigo-Torres L."/>
            <person name="Arahal R. D."/>
            <person name="Lucena T."/>
        </authorList>
    </citation>
    <scope>NUCLEOTIDE SEQUENCE [LARGE SCALE GENOMIC DNA]</scope>
    <source>
        <strain evidence="3">type strain: CECT 9192</strain>
    </source>
</reference>
<keyword evidence="1" id="KW-0472">Membrane</keyword>
<proteinExistence type="predicted"/>
<name>A0A1Y6L0H9_9GAMM</name>